<evidence type="ECO:0000313" key="5">
    <source>
        <dbReference type="Proteomes" id="UP000594342"/>
    </source>
</evidence>
<feature type="domain" description="Helicase ATP-binding" evidence="3">
    <location>
        <begin position="243"/>
        <end position="450"/>
    </location>
</feature>
<feature type="compositionally biased region" description="Basic and acidic residues" evidence="2">
    <location>
        <begin position="35"/>
        <end position="50"/>
    </location>
</feature>
<dbReference type="GO" id="GO:0004386">
    <property type="term" value="F:helicase activity"/>
    <property type="evidence" value="ECO:0007669"/>
    <property type="project" value="UniProtKB-KW"/>
</dbReference>
<keyword evidence="4" id="KW-0067">ATP-binding</keyword>
<protein>
    <submittedName>
        <fullName evidence="4">DEXDc helicase</fullName>
    </submittedName>
</protein>
<dbReference type="SMART" id="SM00487">
    <property type="entry name" value="DEXDc"/>
    <property type="match status" value="1"/>
</dbReference>
<feature type="region of interest" description="Disordered" evidence="2">
    <location>
        <begin position="26"/>
        <end position="161"/>
    </location>
</feature>
<dbReference type="GO" id="GO:0000724">
    <property type="term" value="P:double-strand break repair via homologous recombination"/>
    <property type="evidence" value="ECO:0007669"/>
    <property type="project" value="TreeGrafter"/>
</dbReference>
<dbReference type="SUPFAM" id="SSF52540">
    <property type="entry name" value="P-loop containing nucleoside triphosphate hydrolases"/>
    <property type="match status" value="2"/>
</dbReference>
<dbReference type="GO" id="GO:0036297">
    <property type="term" value="P:interstrand cross-link repair"/>
    <property type="evidence" value="ECO:0007669"/>
    <property type="project" value="TreeGrafter"/>
</dbReference>
<keyword evidence="4" id="KW-0547">Nucleotide-binding</keyword>
<dbReference type="InterPro" id="IPR006935">
    <property type="entry name" value="Helicase/UvrB_N"/>
</dbReference>
<dbReference type="Pfam" id="PF04851">
    <property type="entry name" value="ResIII"/>
    <property type="match status" value="1"/>
</dbReference>
<dbReference type="GO" id="GO:0003690">
    <property type="term" value="F:double-stranded DNA binding"/>
    <property type="evidence" value="ECO:0007669"/>
    <property type="project" value="TreeGrafter"/>
</dbReference>
<comment type="caution">
    <text evidence="4">The sequence shown here is derived from an EMBL/GenBank/DDBJ whole genome shotgun (WGS) entry which is preliminary data.</text>
</comment>
<feature type="region of interest" description="Disordered" evidence="2">
    <location>
        <begin position="705"/>
        <end position="764"/>
    </location>
</feature>
<dbReference type="GO" id="GO:0003697">
    <property type="term" value="F:single-stranded DNA binding"/>
    <property type="evidence" value="ECO:0007669"/>
    <property type="project" value="TreeGrafter"/>
</dbReference>
<dbReference type="EMBL" id="UPSH01000001">
    <property type="protein sequence ID" value="VBB17938.1"/>
    <property type="molecule type" value="Genomic_DNA"/>
</dbReference>
<dbReference type="PROSITE" id="PS51192">
    <property type="entry name" value="HELICASE_ATP_BIND_1"/>
    <property type="match status" value="1"/>
</dbReference>
<dbReference type="PANTHER" id="PTHR15361">
    <property type="entry name" value="RAD51/NUKS-INTERACTING PROTEIN"/>
    <property type="match status" value="1"/>
</dbReference>
<evidence type="ECO:0000256" key="1">
    <source>
        <dbReference type="ARBA" id="ARBA00022801"/>
    </source>
</evidence>
<dbReference type="GO" id="GO:0005524">
    <property type="term" value="F:ATP binding"/>
    <property type="evidence" value="ECO:0007669"/>
    <property type="project" value="InterPro"/>
</dbReference>
<dbReference type="InterPro" id="IPR014001">
    <property type="entry name" value="Helicase_ATP-bd"/>
</dbReference>
<dbReference type="Gene3D" id="3.40.50.300">
    <property type="entry name" value="P-loop containing nucleotide triphosphate hydrolases"/>
    <property type="match status" value="1"/>
</dbReference>
<evidence type="ECO:0000259" key="3">
    <source>
        <dbReference type="PROSITE" id="PS51192"/>
    </source>
</evidence>
<feature type="compositionally biased region" description="Low complexity" evidence="2">
    <location>
        <begin position="60"/>
        <end position="69"/>
    </location>
</feature>
<dbReference type="InterPro" id="IPR027417">
    <property type="entry name" value="P-loop_NTPase"/>
</dbReference>
<gene>
    <name evidence="4" type="ORF">YASMINEVIRUS_401</name>
</gene>
<dbReference type="Proteomes" id="UP000594342">
    <property type="component" value="Unassembled WGS sequence"/>
</dbReference>
<dbReference type="PANTHER" id="PTHR15361:SF5">
    <property type="entry name" value="C3H1-TYPE DOMAIN-CONTAINING PROTEIN"/>
    <property type="match status" value="1"/>
</dbReference>
<organism evidence="4 5">
    <name type="scientific">Yasminevirus sp. GU-2018</name>
    <dbReference type="NCBI Taxonomy" id="2420051"/>
    <lineage>
        <taxon>Viruses</taxon>
        <taxon>Varidnaviria</taxon>
        <taxon>Bamfordvirae</taxon>
        <taxon>Nucleocytoviricota</taxon>
        <taxon>Megaviricetes</taxon>
        <taxon>Imitervirales</taxon>
        <taxon>Mimiviridae</taxon>
        <taxon>Klosneuvirinae</taxon>
        <taxon>Yasminevirus</taxon>
        <taxon>Yasminevirus saudimassiliense</taxon>
    </lineage>
</organism>
<feature type="compositionally biased region" description="Acidic residues" evidence="2">
    <location>
        <begin position="732"/>
        <end position="749"/>
    </location>
</feature>
<accession>A0A5K0U7K2</accession>
<sequence>MNTIDRTRFGDKRVDLVSNTSFQHFLNGGANNKTVNDKAVKTKTDKRENESDSDSENENLSDVVSVSSESDSENLDVNDSTNDTDYDTDTESNDSGNSDDLDDLSDGNDESDEEKIQQRIEKDTADKARFVSRQKQEANDKHNEEKKNEKNNDKADDQEDVVDDVIRDETMELMKKNYSHPEPDDPNIQYKLYKKREYYYNKIPRRPEINDDTDYSVIKDYRYNTCDRPFALHEHQGMLSNVINPDTPYKGIIVYHGLGSGKTCVGVAIAEKFKPMVQKYNTKIYILVPGPIIKESWRTHLIRCTGETYKKYQDKYAYMDAAEKNRLDKQAIAQALQYYRIMSYRSFYKRVLGEKVVDKKVTKNNKTKTTYRKNKEGEFERDLAVDRIYNLNNTVIIVDEAHNLTGNAYGKALEKIIQNSINLKVVLMSATLMKNLGSDIIELVNFLRPKDSPMERDKIFNSHKNHLMDFKPGGLEYFKNMVNGYVSHVRGSDPLTFAKRNDKGEIPEGLLFTKMIRCQMLKFQRETYDSTVKDFDDALDRASEAVANMSFPGLSKDRKSLTGYYGREGLNIVKEQLKVSSELLNKKIGEMFNDTKDDQEWMYITQDGKTITGKIYKIPYLKNFSIKFYKSLKKLNRLVAGKKGAQTAFVYSNLVKVGIDVFQEILLQNGYLEYQEDATNYQINPDTVCYFCGKKHKDHARLNRMARSKAQESEDDDEEEYGKKKDATDADFISDDGFSEDSEDSDDEDTSSKATKSKSKSANDKVNIKISETSTEYSPRVKPKLGVIPPHKFYPATFVSITGKSSEEKAELINEDKKRILDNVFNTIENREGKYIKLILGSKVMNEGISMRNVGEVHVLDVYFNLGKVDQVVGRAIRWCSHYKMMGENNVWPYVNVFKYVVSLGEDSRDGLSSEEELYKKAEMKYLLINRIERAMKERAFDCPLNMNGNIFTEEVRKYEKCDLHGELKCPAICNYTKCDYKCDDPKLNYEYYDPNRKVYKAVSKNDLDYSTFTHGLAESEIEYAKNKIKNMYITSPVYTLRDIVDYVKNSYDEEKRELFDEFFVYKALDSLIPVSENDFNNFRDTIVDKNNTQGYLIYRDNYYIFQPFTQPEDVPLYYRVNNTQDIHYELSLYNYLKNSDSYKRLKDDKKKGTDKSGKTRIIEDVNVYNFDDTMEYYDSREEYEIVGIVDKEISRRKNKRADEIKDVFKIRPKLPKVLDKKRGTGIPSLKGAVCATSKSKEYLDNTANKLGAVIKPEMTRIEVCEAIESKMLEKEKYSTDKDKNKVTYVRIPANHPKYPFPYNLEDRVKYLIGKIRSEIKHAIDITTAKNTVKSGANKGKPSYNIIIKKKPNLDEYADFLKKLGAVADKDTLVITVE</sequence>
<dbReference type="InterPro" id="IPR052003">
    <property type="entry name" value="HR_DNA-Binding_Protein"/>
</dbReference>
<name>A0A5K0U7K2_9VIRU</name>
<feature type="compositionally biased region" description="Acidic residues" evidence="2">
    <location>
        <begin position="70"/>
        <end position="113"/>
    </location>
</feature>
<evidence type="ECO:0000256" key="2">
    <source>
        <dbReference type="SAM" id="MobiDB-lite"/>
    </source>
</evidence>
<dbReference type="GO" id="GO:0016787">
    <property type="term" value="F:hydrolase activity"/>
    <property type="evidence" value="ECO:0007669"/>
    <property type="project" value="UniProtKB-KW"/>
</dbReference>
<proteinExistence type="predicted"/>
<keyword evidence="4" id="KW-0347">Helicase</keyword>
<keyword evidence="1" id="KW-0378">Hydrolase</keyword>
<evidence type="ECO:0000313" key="4">
    <source>
        <dbReference type="EMBL" id="VBB17938.1"/>
    </source>
</evidence>
<feature type="compositionally biased region" description="Basic and acidic residues" evidence="2">
    <location>
        <begin position="114"/>
        <end position="155"/>
    </location>
</feature>
<keyword evidence="5" id="KW-1185">Reference proteome</keyword>
<reference evidence="4 5" key="1">
    <citation type="submission" date="2018-10" db="EMBL/GenBank/DDBJ databases">
        <authorList>
            <consortium name="IHU Genomes"/>
        </authorList>
    </citation>
    <scope>NUCLEOTIDE SEQUENCE [LARGE SCALE GENOMIC DNA]</scope>
    <source>
        <strain evidence="4 5">A1</strain>
    </source>
</reference>